<dbReference type="EMBL" id="FNVG01000028">
    <property type="protein sequence ID" value="SEG65957.1"/>
    <property type="molecule type" value="Genomic_DNA"/>
</dbReference>
<dbReference type="RefSeq" id="WP_103882064.1">
    <property type="nucleotide sequence ID" value="NZ_FNVG01000028.1"/>
</dbReference>
<accession>A0A1H6BZP7</accession>
<dbReference type="InterPro" id="IPR007833">
    <property type="entry name" value="Capsule_polysaccharide_synth"/>
</dbReference>
<name>A0A1H6BZP7_9VIBR</name>
<evidence type="ECO:0000313" key="2">
    <source>
        <dbReference type="Proteomes" id="UP000236721"/>
    </source>
</evidence>
<dbReference type="GO" id="GO:0000271">
    <property type="term" value="P:polysaccharide biosynthetic process"/>
    <property type="evidence" value="ECO:0007669"/>
    <property type="project" value="InterPro"/>
</dbReference>
<reference evidence="2" key="1">
    <citation type="submission" date="2016-10" db="EMBL/GenBank/DDBJ databases">
        <authorList>
            <person name="Varghese N."/>
            <person name="Submissions S."/>
        </authorList>
    </citation>
    <scope>NUCLEOTIDE SEQUENCE [LARGE SCALE GENOMIC DNA]</scope>
    <source>
        <strain evidence="2">CGMCC 1.7062</strain>
    </source>
</reference>
<dbReference type="GO" id="GO:0015774">
    <property type="term" value="P:polysaccharide transport"/>
    <property type="evidence" value="ECO:0007669"/>
    <property type="project" value="InterPro"/>
</dbReference>
<dbReference type="Gene3D" id="3.40.50.12580">
    <property type="match status" value="1"/>
</dbReference>
<dbReference type="OrthoDB" id="9071293at2"/>
<organism evidence="1 2">
    <name type="scientific">Vibrio hangzhouensis</name>
    <dbReference type="NCBI Taxonomy" id="462991"/>
    <lineage>
        <taxon>Bacteria</taxon>
        <taxon>Pseudomonadati</taxon>
        <taxon>Pseudomonadota</taxon>
        <taxon>Gammaproteobacteria</taxon>
        <taxon>Vibrionales</taxon>
        <taxon>Vibrionaceae</taxon>
        <taxon>Vibrio</taxon>
    </lineage>
</organism>
<evidence type="ECO:0000313" key="1">
    <source>
        <dbReference type="EMBL" id="SEG65957.1"/>
    </source>
</evidence>
<keyword evidence="2" id="KW-1185">Reference proteome</keyword>
<dbReference type="Proteomes" id="UP000236721">
    <property type="component" value="Unassembled WGS sequence"/>
</dbReference>
<dbReference type="Pfam" id="PF05159">
    <property type="entry name" value="Capsule_synth"/>
    <property type="match status" value="1"/>
</dbReference>
<proteinExistence type="predicted"/>
<protein>
    <submittedName>
        <fullName evidence="1">Capsule polysaccharide modification protein KpsS</fullName>
    </submittedName>
</protein>
<gene>
    <name evidence="1" type="ORF">SAMN04488244_1286</name>
</gene>
<dbReference type="InterPro" id="IPR043148">
    <property type="entry name" value="TagF_C"/>
</dbReference>
<dbReference type="AlphaFoldDB" id="A0A1H6BZP7"/>
<sequence length="451" mass="53040">MKIITTTYFRDFARYFHFLEDGIVGEFSSDLSFFNVAIYPAAHHYFKSKNIESIYSQKCITSDSNYERLLNEYEGDIIELIGFNSKSFKLYGKNKDEQLKQQAIKYIAYFEPIFIKENFDILISSGDTRLLPSVIIFLAKKYNVKIIYFEQGPFDTTMLDLKGVNCNISFSPSFNRLTQSEKQELEKYRNNYQNNKVEKYWKTDEKNLSIRFNTYLTFLLMYPPKFLSKLLPVDLQIGLDFKSALREKIRGKIKKEFRSKDIIKSEQVSLDDDYIVLFLQVPVDAQFIDNSPNFDSFTEIVKLMSQSIPYGKKLFIREHPFYIGRYDSELYDIVNSNPNIKFANNCSLSDLIINSKLCVVNNSTVGIEALLLKKKVFTLGKSYYTHKGVTFDYNDKLPLDIQLENVIHDEIDSEMVDSFLFEFIFSYLCKGHFQDRYLTYPRKLFNLLERE</sequence>